<dbReference type="EMBL" id="KN817519">
    <property type="protein sequence ID" value="KJA29464.1"/>
    <property type="molecule type" value="Genomic_DNA"/>
</dbReference>
<accession>A0A0D2PFD2</accession>
<evidence type="ECO:0000313" key="2">
    <source>
        <dbReference type="EMBL" id="KJA29464.1"/>
    </source>
</evidence>
<keyword evidence="1" id="KW-0472">Membrane</keyword>
<name>A0A0D2PFD2_HYPSF</name>
<dbReference type="AlphaFoldDB" id="A0A0D2PFD2"/>
<gene>
    <name evidence="2" type="ORF">HYPSUDRAFT_521102</name>
</gene>
<dbReference type="Proteomes" id="UP000054270">
    <property type="component" value="Unassembled WGS sequence"/>
</dbReference>
<keyword evidence="3" id="KW-1185">Reference proteome</keyword>
<keyword evidence="1" id="KW-0812">Transmembrane</keyword>
<proteinExistence type="predicted"/>
<evidence type="ECO:0000256" key="1">
    <source>
        <dbReference type="SAM" id="Phobius"/>
    </source>
</evidence>
<reference evidence="3" key="1">
    <citation type="submission" date="2014-04" db="EMBL/GenBank/DDBJ databases">
        <title>Evolutionary Origins and Diversification of the Mycorrhizal Mutualists.</title>
        <authorList>
            <consortium name="DOE Joint Genome Institute"/>
            <consortium name="Mycorrhizal Genomics Consortium"/>
            <person name="Kohler A."/>
            <person name="Kuo A."/>
            <person name="Nagy L.G."/>
            <person name="Floudas D."/>
            <person name="Copeland A."/>
            <person name="Barry K.W."/>
            <person name="Cichocki N."/>
            <person name="Veneault-Fourrey C."/>
            <person name="LaButti K."/>
            <person name="Lindquist E.A."/>
            <person name="Lipzen A."/>
            <person name="Lundell T."/>
            <person name="Morin E."/>
            <person name="Murat C."/>
            <person name="Riley R."/>
            <person name="Ohm R."/>
            <person name="Sun H."/>
            <person name="Tunlid A."/>
            <person name="Henrissat B."/>
            <person name="Grigoriev I.V."/>
            <person name="Hibbett D.S."/>
            <person name="Martin F."/>
        </authorList>
    </citation>
    <scope>NUCLEOTIDE SEQUENCE [LARGE SCALE GENOMIC DNA]</scope>
    <source>
        <strain evidence="3">FD-334 SS-4</strain>
    </source>
</reference>
<protein>
    <submittedName>
        <fullName evidence="2">Uncharacterized protein</fullName>
    </submittedName>
</protein>
<sequence length="170" mass="19454">MQRSSVEIFPHCCALVLHTSTCTPYTVACIVILLGIIQSQPSLNTIGIYLDNTLRRAPLLPNMLTKTKLKDSSIHIPFIFGVSWDYLPYPNPIYRLSRFISHVAFRRTHLQPTPVTSNVFQNAPQTYYSTSSLRVHDLSVRLFQHDSNFLPSGKHITILCVHLFSRFFHP</sequence>
<evidence type="ECO:0000313" key="3">
    <source>
        <dbReference type="Proteomes" id="UP000054270"/>
    </source>
</evidence>
<feature type="transmembrane region" description="Helical" evidence="1">
    <location>
        <begin position="12"/>
        <end position="37"/>
    </location>
</feature>
<keyword evidence="1" id="KW-1133">Transmembrane helix</keyword>
<organism evidence="2 3">
    <name type="scientific">Hypholoma sublateritium (strain FD-334 SS-4)</name>
    <dbReference type="NCBI Taxonomy" id="945553"/>
    <lineage>
        <taxon>Eukaryota</taxon>
        <taxon>Fungi</taxon>
        <taxon>Dikarya</taxon>
        <taxon>Basidiomycota</taxon>
        <taxon>Agaricomycotina</taxon>
        <taxon>Agaricomycetes</taxon>
        <taxon>Agaricomycetidae</taxon>
        <taxon>Agaricales</taxon>
        <taxon>Agaricineae</taxon>
        <taxon>Strophariaceae</taxon>
        <taxon>Hypholoma</taxon>
    </lineage>
</organism>